<dbReference type="PRINTS" id="PR00036">
    <property type="entry name" value="HTHLACI"/>
</dbReference>
<sequence>MAPDKRPPTTLSDVARRAGVSPMTVSNVINGKGGVRPDTRRRVLEAIEATGYRVNAVARALAGGQSRVITVFSPQLNRPYAAEVIQGAALAAERLNYDLIVMMLSEQGRSDVSVVTRLAAGALLIQPSSEGRWRRADLPAHVVSVDGPGERPLTVDNYGGARQAVGHLLGLGHTRIGFISGLESGDRQPFPHPPGPHDRDDADERLRGYLDSMAAAGLEVPAGYVQHGDYSKPSGERAAARLLGLPQPPSAIFVSGDAMALGAMHVAQDLGVRVPGDLSVVGFDDLPIAAASRPGLTTVRQPLQRIGEVAVQMLVALAEGRDPGLPPPFPTELVERESTAPPRPAR</sequence>
<dbReference type="InterPro" id="IPR046335">
    <property type="entry name" value="LacI/GalR-like_sensor"/>
</dbReference>
<evidence type="ECO:0000313" key="7">
    <source>
        <dbReference type="Proteomes" id="UP000236569"/>
    </source>
</evidence>
<dbReference type="GO" id="GO:0003700">
    <property type="term" value="F:DNA-binding transcription factor activity"/>
    <property type="evidence" value="ECO:0007669"/>
    <property type="project" value="TreeGrafter"/>
</dbReference>
<dbReference type="EMBL" id="BFAG01000010">
    <property type="protein sequence ID" value="GBF06765.1"/>
    <property type="molecule type" value="Genomic_DNA"/>
</dbReference>
<dbReference type="CDD" id="cd01392">
    <property type="entry name" value="HTH_LacI"/>
    <property type="match status" value="1"/>
</dbReference>
<dbReference type="GO" id="GO:0000976">
    <property type="term" value="F:transcription cis-regulatory region binding"/>
    <property type="evidence" value="ECO:0007669"/>
    <property type="project" value="TreeGrafter"/>
</dbReference>
<dbReference type="RefSeq" id="WP_235610404.1">
    <property type="nucleotide sequence ID" value="NZ_BFAG01000010.1"/>
</dbReference>
<evidence type="ECO:0000256" key="3">
    <source>
        <dbReference type="ARBA" id="ARBA00023163"/>
    </source>
</evidence>
<dbReference type="PANTHER" id="PTHR30146">
    <property type="entry name" value="LACI-RELATED TRANSCRIPTIONAL REPRESSOR"/>
    <property type="match status" value="1"/>
</dbReference>
<protein>
    <submittedName>
        <fullName evidence="6">Catabolite control protein A</fullName>
    </submittedName>
</protein>
<gene>
    <name evidence="6" type="ORF">DAERI_100128</name>
</gene>
<reference evidence="7" key="1">
    <citation type="submission" date="2018-01" db="EMBL/GenBank/DDBJ databases">
        <title>Draft Genome Sequence of the Radioresistant Bacterium Deinococcus aerius TR0125, Isolated from the Higher Atmosphere above Japan.</title>
        <authorList>
            <person name="Satoh K."/>
            <person name="Arai H."/>
            <person name="Sanzen T."/>
            <person name="Kawaguchi Y."/>
            <person name="Hayashi H."/>
            <person name="Yokobori S."/>
            <person name="Yamagishi A."/>
            <person name="Oono Y."/>
            <person name="Narumi I."/>
        </authorList>
    </citation>
    <scope>NUCLEOTIDE SEQUENCE [LARGE SCALE GENOMIC DNA]</scope>
    <source>
        <strain evidence="7">TR0125</strain>
    </source>
</reference>
<dbReference type="Pfam" id="PF13377">
    <property type="entry name" value="Peripla_BP_3"/>
    <property type="match status" value="1"/>
</dbReference>
<evidence type="ECO:0000259" key="5">
    <source>
        <dbReference type="PROSITE" id="PS50932"/>
    </source>
</evidence>
<proteinExistence type="predicted"/>
<keyword evidence="1" id="KW-0805">Transcription regulation</keyword>
<dbReference type="InterPro" id="IPR028082">
    <property type="entry name" value="Peripla_BP_I"/>
</dbReference>
<feature type="domain" description="HTH lacI-type" evidence="5">
    <location>
        <begin position="9"/>
        <end position="63"/>
    </location>
</feature>
<dbReference type="Gene3D" id="3.40.50.2300">
    <property type="match status" value="2"/>
</dbReference>
<feature type="region of interest" description="Disordered" evidence="4">
    <location>
        <begin position="320"/>
        <end position="346"/>
    </location>
</feature>
<dbReference type="PANTHER" id="PTHR30146:SF153">
    <property type="entry name" value="LACTOSE OPERON REPRESSOR"/>
    <property type="match status" value="1"/>
</dbReference>
<dbReference type="SMART" id="SM00354">
    <property type="entry name" value="HTH_LACI"/>
    <property type="match status" value="1"/>
</dbReference>
<accession>A0A2I9E048</accession>
<name>A0A2I9E048_9DEIO</name>
<dbReference type="InterPro" id="IPR010982">
    <property type="entry name" value="Lambda_DNA-bd_dom_sf"/>
</dbReference>
<dbReference type="PROSITE" id="PS50932">
    <property type="entry name" value="HTH_LACI_2"/>
    <property type="match status" value="1"/>
</dbReference>
<evidence type="ECO:0000313" key="6">
    <source>
        <dbReference type="EMBL" id="GBF06765.1"/>
    </source>
</evidence>
<dbReference type="SUPFAM" id="SSF53822">
    <property type="entry name" value="Periplasmic binding protein-like I"/>
    <property type="match status" value="1"/>
</dbReference>
<dbReference type="SUPFAM" id="SSF47413">
    <property type="entry name" value="lambda repressor-like DNA-binding domains"/>
    <property type="match status" value="1"/>
</dbReference>
<comment type="caution">
    <text evidence="6">The sequence shown here is derived from an EMBL/GenBank/DDBJ whole genome shotgun (WGS) entry which is preliminary data.</text>
</comment>
<dbReference type="Gene3D" id="1.10.260.40">
    <property type="entry name" value="lambda repressor-like DNA-binding domains"/>
    <property type="match status" value="1"/>
</dbReference>
<dbReference type="AlphaFoldDB" id="A0A2I9E048"/>
<organism evidence="6 7">
    <name type="scientific">Deinococcus aerius</name>
    <dbReference type="NCBI Taxonomy" id="200253"/>
    <lineage>
        <taxon>Bacteria</taxon>
        <taxon>Thermotogati</taxon>
        <taxon>Deinococcota</taxon>
        <taxon>Deinococci</taxon>
        <taxon>Deinococcales</taxon>
        <taxon>Deinococcaceae</taxon>
        <taxon>Deinococcus</taxon>
    </lineage>
</organism>
<dbReference type="PROSITE" id="PS00356">
    <property type="entry name" value="HTH_LACI_1"/>
    <property type="match status" value="1"/>
</dbReference>
<keyword evidence="2" id="KW-0238">DNA-binding</keyword>
<feature type="region of interest" description="Disordered" evidence="4">
    <location>
        <begin position="182"/>
        <end position="201"/>
    </location>
</feature>
<evidence type="ECO:0000256" key="4">
    <source>
        <dbReference type="SAM" id="MobiDB-lite"/>
    </source>
</evidence>
<keyword evidence="7" id="KW-1185">Reference proteome</keyword>
<evidence type="ECO:0000256" key="1">
    <source>
        <dbReference type="ARBA" id="ARBA00023015"/>
    </source>
</evidence>
<dbReference type="CDD" id="cd06267">
    <property type="entry name" value="PBP1_LacI_sugar_binding-like"/>
    <property type="match status" value="1"/>
</dbReference>
<dbReference type="Pfam" id="PF00356">
    <property type="entry name" value="LacI"/>
    <property type="match status" value="1"/>
</dbReference>
<dbReference type="Proteomes" id="UP000236569">
    <property type="component" value="Unassembled WGS sequence"/>
</dbReference>
<evidence type="ECO:0000256" key="2">
    <source>
        <dbReference type="ARBA" id="ARBA00023125"/>
    </source>
</evidence>
<keyword evidence="3" id="KW-0804">Transcription</keyword>
<dbReference type="InterPro" id="IPR000843">
    <property type="entry name" value="HTH_LacI"/>
</dbReference>